<comment type="caution">
    <text evidence="1">The sequence shown here is derived from an EMBL/GenBank/DDBJ whole genome shotgun (WGS) entry which is preliminary data.</text>
</comment>
<reference evidence="1" key="1">
    <citation type="submission" date="2023-06" db="EMBL/GenBank/DDBJ databases">
        <authorList>
            <consortium name="Lawrence Berkeley National Laboratory"/>
            <person name="Ahrendt S."/>
            <person name="Sahu N."/>
            <person name="Indic B."/>
            <person name="Wong-Bajracharya J."/>
            <person name="Merenyi Z."/>
            <person name="Ke H.-M."/>
            <person name="Monk M."/>
            <person name="Kocsube S."/>
            <person name="Drula E."/>
            <person name="Lipzen A."/>
            <person name="Balint B."/>
            <person name="Henrissat B."/>
            <person name="Andreopoulos B."/>
            <person name="Martin F.M."/>
            <person name="Harder C.B."/>
            <person name="Rigling D."/>
            <person name="Ford K.L."/>
            <person name="Foster G.D."/>
            <person name="Pangilinan J."/>
            <person name="Papanicolaou A."/>
            <person name="Barry K."/>
            <person name="LaButti K."/>
            <person name="Viragh M."/>
            <person name="Koriabine M."/>
            <person name="Yan M."/>
            <person name="Riley R."/>
            <person name="Champramary S."/>
            <person name="Plett K.L."/>
            <person name="Tsai I.J."/>
            <person name="Slot J."/>
            <person name="Sipos G."/>
            <person name="Plett J."/>
            <person name="Nagy L.G."/>
            <person name="Grigoriev I.V."/>
        </authorList>
    </citation>
    <scope>NUCLEOTIDE SEQUENCE</scope>
    <source>
        <strain evidence="1">CCBAS 213</strain>
    </source>
</reference>
<dbReference type="AlphaFoldDB" id="A0AA39MY93"/>
<gene>
    <name evidence="1" type="ORF">EV420DRAFT_748112</name>
</gene>
<proteinExistence type="predicted"/>
<evidence type="ECO:0000313" key="2">
    <source>
        <dbReference type="Proteomes" id="UP001175211"/>
    </source>
</evidence>
<protein>
    <submittedName>
        <fullName evidence="1">Uncharacterized protein</fullName>
    </submittedName>
</protein>
<dbReference type="RefSeq" id="XP_060327176.1">
    <property type="nucleotide sequence ID" value="XM_060483315.1"/>
</dbReference>
<organism evidence="1 2">
    <name type="scientific">Armillaria tabescens</name>
    <name type="common">Ringless honey mushroom</name>
    <name type="synonym">Agaricus tabescens</name>
    <dbReference type="NCBI Taxonomy" id="1929756"/>
    <lineage>
        <taxon>Eukaryota</taxon>
        <taxon>Fungi</taxon>
        <taxon>Dikarya</taxon>
        <taxon>Basidiomycota</taxon>
        <taxon>Agaricomycotina</taxon>
        <taxon>Agaricomycetes</taxon>
        <taxon>Agaricomycetidae</taxon>
        <taxon>Agaricales</taxon>
        <taxon>Marasmiineae</taxon>
        <taxon>Physalacriaceae</taxon>
        <taxon>Desarmillaria</taxon>
    </lineage>
</organism>
<accession>A0AA39MY93</accession>
<dbReference type="Proteomes" id="UP001175211">
    <property type="component" value="Unassembled WGS sequence"/>
</dbReference>
<dbReference type="EMBL" id="JAUEPS010000036">
    <property type="protein sequence ID" value="KAK0450305.1"/>
    <property type="molecule type" value="Genomic_DNA"/>
</dbReference>
<sequence>MRTRTAFFMLNVDFTSVKLNSILGLLLYVSGTNQLNCGHSIVNLLLPMMLSNRSLMIMLAVPSEHVSKRRA</sequence>
<evidence type="ECO:0000313" key="1">
    <source>
        <dbReference type="EMBL" id="KAK0450305.1"/>
    </source>
</evidence>
<name>A0AA39MY93_ARMTA</name>
<keyword evidence="2" id="KW-1185">Reference proteome</keyword>
<dbReference type="GeneID" id="85366863"/>